<dbReference type="SUPFAM" id="SSF48239">
    <property type="entry name" value="Terpenoid cyclases/Protein prenyltransferases"/>
    <property type="match status" value="1"/>
</dbReference>
<gene>
    <name evidence="1" type="primary">CPS1</name>
    <name evidence="1" type="ORF">AAHA92_29058</name>
</gene>
<accession>A0ABD1FX48</accession>
<organism evidence="1 2">
    <name type="scientific">Salvia divinorum</name>
    <name type="common">Maria pastora</name>
    <name type="synonym">Diviner's sage</name>
    <dbReference type="NCBI Taxonomy" id="28513"/>
    <lineage>
        <taxon>Eukaryota</taxon>
        <taxon>Viridiplantae</taxon>
        <taxon>Streptophyta</taxon>
        <taxon>Embryophyta</taxon>
        <taxon>Tracheophyta</taxon>
        <taxon>Spermatophyta</taxon>
        <taxon>Magnoliopsida</taxon>
        <taxon>eudicotyledons</taxon>
        <taxon>Gunneridae</taxon>
        <taxon>Pentapetalae</taxon>
        <taxon>asterids</taxon>
        <taxon>lamiids</taxon>
        <taxon>Lamiales</taxon>
        <taxon>Lamiaceae</taxon>
        <taxon>Nepetoideae</taxon>
        <taxon>Mentheae</taxon>
        <taxon>Salviinae</taxon>
        <taxon>Salvia</taxon>
        <taxon>Salvia subgen. Calosphace</taxon>
    </lineage>
</organism>
<dbReference type="EC" id="5.5.1.1" evidence="1"/>
<keyword evidence="1" id="KW-0645">Protease</keyword>
<keyword evidence="1" id="KW-0121">Carboxypeptidase</keyword>
<dbReference type="AlphaFoldDB" id="A0ABD1FX48"/>
<dbReference type="GO" id="GO:0004180">
    <property type="term" value="F:carboxypeptidase activity"/>
    <property type="evidence" value="ECO:0007669"/>
    <property type="project" value="UniProtKB-KW"/>
</dbReference>
<dbReference type="InterPro" id="IPR036965">
    <property type="entry name" value="Terpene_synth_N_sf"/>
</dbReference>
<dbReference type="Proteomes" id="UP001567538">
    <property type="component" value="Unassembled WGS sequence"/>
</dbReference>
<protein>
    <submittedName>
        <fullName evidence="1">Gly-Xaa carboxypeptidase</fullName>
        <ecNumber evidence="1">5.5.1.1</ecNumber>
    </submittedName>
</protein>
<keyword evidence="2" id="KW-1185">Reference proteome</keyword>
<proteinExistence type="predicted"/>
<dbReference type="EMBL" id="JBEAFC010000011">
    <property type="protein sequence ID" value="KAL1536398.1"/>
    <property type="molecule type" value="Genomic_DNA"/>
</dbReference>
<dbReference type="GO" id="GO:0018849">
    <property type="term" value="F:muconate cycloisomerase activity"/>
    <property type="evidence" value="ECO:0007669"/>
    <property type="project" value="UniProtKB-EC"/>
</dbReference>
<comment type="caution">
    <text evidence="1">The sequence shown here is derived from an EMBL/GenBank/DDBJ whole genome shotgun (WGS) entry which is preliminary data.</text>
</comment>
<evidence type="ECO:0000313" key="2">
    <source>
        <dbReference type="Proteomes" id="UP001567538"/>
    </source>
</evidence>
<name>A0ABD1FX48_SALDI</name>
<evidence type="ECO:0000313" key="1">
    <source>
        <dbReference type="EMBL" id="KAL1536398.1"/>
    </source>
</evidence>
<dbReference type="InterPro" id="IPR008930">
    <property type="entry name" value="Terpenoid_cyclase/PrenylTrfase"/>
</dbReference>
<keyword evidence="1" id="KW-0413">Isomerase</keyword>
<keyword evidence="1" id="KW-0378">Hydrolase</keyword>
<sequence>MGVRLLRMHGYNVDSNALDHFKQQDGKFSCYGGQMIESASPIYNLSTELPSWKISRRRNT</sequence>
<dbReference type="Gene3D" id="1.50.10.130">
    <property type="entry name" value="Terpene synthase, N-terminal domain"/>
    <property type="match status" value="1"/>
</dbReference>
<reference evidence="1 2" key="1">
    <citation type="submission" date="2024-06" db="EMBL/GenBank/DDBJ databases">
        <title>A chromosome level genome sequence of Diviner's sage (Salvia divinorum).</title>
        <authorList>
            <person name="Ford S.A."/>
            <person name="Ro D.-K."/>
            <person name="Ness R.W."/>
            <person name="Phillips M.A."/>
        </authorList>
    </citation>
    <scope>NUCLEOTIDE SEQUENCE [LARGE SCALE GENOMIC DNA]</scope>
    <source>
        <strain evidence="1">SAF-2024a</strain>
        <tissue evidence="1">Leaf</tissue>
    </source>
</reference>